<sequence>MPGMITKQRGHIVGIASIAVGRFIPYTVTKYAVRALMESLNSELRMDGLQNAVHTTCVYPALIATRQQFMDMLDKLNFLKRFYVFTPEQVADQIIKGILTNKREVFVPNIMALLSKQFECLPASLRHLLVSCIMRGKIPKLTARIESSRQP</sequence>
<reference evidence="1" key="2">
    <citation type="submission" date="2020-05" db="UniProtKB">
        <authorList>
            <consortium name="EnsemblMetazoa"/>
        </authorList>
    </citation>
    <scope>IDENTIFICATION</scope>
    <source>
        <strain evidence="1">A-37</strain>
    </source>
</reference>
<dbReference type="GO" id="GO:0005811">
    <property type="term" value="C:lipid droplet"/>
    <property type="evidence" value="ECO:0007669"/>
    <property type="project" value="TreeGrafter"/>
</dbReference>
<dbReference type="Proteomes" id="UP000075883">
    <property type="component" value="Unassembled WGS sequence"/>
</dbReference>
<evidence type="ECO:0000313" key="2">
    <source>
        <dbReference type="Proteomes" id="UP000075883"/>
    </source>
</evidence>
<dbReference type="VEuPathDB" id="VectorBase:ACUA016542"/>
<dbReference type="PANTHER" id="PTHR24322:SF748">
    <property type="entry name" value="FI23927P1-RELATED"/>
    <property type="match status" value="1"/>
</dbReference>
<dbReference type="InterPro" id="IPR036291">
    <property type="entry name" value="NAD(P)-bd_dom_sf"/>
</dbReference>
<dbReference type="SUPFAM" id="SSF51735">
    <property type="entry name" value="NAD(P)-binding Rossmann-fold domains"/>
    <property type="match status" value="1"/>
</dbReference>
<dbReference type="STRING" id="139723.A0A182MET3"/>
<dbReference type="EMBL" id="AXCM01019035">
    <property type="status" value="NOT_ANNOTATED_CDS"/>
    <property type="molecule type" value="Genomic_DNA"/>
</dbReference>
<dbReference type="GO" id="GO:0016616">
    <property type="term" value="F:oxidoreductase activity, acting on the CH-OH group of donors, NAD or NADP as acceptor"/>
    <property type="evidence" value="ECO:0007669"/>
    <property type="project" value="TreeGrafter"/>
</dbReference>
<protein>
    <submittedName>
        <fullName evidence="1">Uncharacterized protein</fullName>
    </submittedName>
</protein>
<dbReference type="PANTHER" id="PTHR24322">
    <property type="entry name" value="PKSB"/>
    <property type="match status" value="1"/>
</dbReference>
<dbReference type="InterPro" id="IPR002347">
    <property type="entry name" value="SDR_fam"/>
</dbReference>
<reference evidence="2" key="1">
    <citation type="submission" date="2013-09" db="EMBL/GenBank/DDBJ databases">
        <title>The Genome Sequence of Anopheles culicifacies species A.</title>
        <authorList>
            <consortium name="The Broad Institute Genomics Platform"/>
            <person name="Neafsey D.E."/>
            <person name="Besansky N."/>
            <person name="Howell P."/>
            <person name="Walton C."/>
            <person name="Young S.K."/>
            <person name="Zeng Q."/>
            <person name="Gargeya S."/>
            <person name="Fitzgerald M."/>
            <person name="Haas B."/>
            <person name="Abouelleil A."/>
            <person name="Allen A.W."/>
            <person name="Alvarado L."/>
            <person name="Arachchi H.M."/>
            <person name="Berlin A.M."/>
            <person name="Chapman S.B."/>
            <person name="Gainer-Dewar J."/>
            <person name="Goldberg J."/>
            <person name="Griggs A."/>
            <person name="Gujja S."/>
            <person name="Hansen M."/>
            <person name="Howarth C."/>
            <person name="Imamovic A."/>
            <person name="Ireland A."/>
            <person name="Larimer J."/>
            <person name="McCowan C."/>
            <person name="Murphy C."/>
            <person name="Pearson M."/>
            <person name="Poon T.W."/>
            <person name="Priest M."/>
            <person name="Roberts A."/>
            <person name="Saif S."/>
            <person name="Shea T."/>
            <person name="Sisk P."/>
            <person name="Sykes S."/>
            <person name="Wortman J."/>
            <person name="Nusbaum C."/>
            <person name="Birren B."/>
        </authorList>
    </citation>
    <scope>NUCLEOTIDE SEQUENCE [LARGE SCALE GENOMIC DNA]</scope>
    <source>
        <strain evidence="2">A-37</strain>
    </source>
</reference>
<keyword evidence="2" id="KW-1185">Reference proteome</keyword>
<dbReference type="Pfam" id="PF00106">
    <property type="entry name" value="adh_short"/>
    <property type="match status" value="1"/>
</dbReference>
<name>A0A182MET3_9DIPT</name>
<dbReference type="EnsemblMetazoa" id="ACUA016542-RA">
    <property type="protein sequence ID" value="ACUA016542-PA"/>
    <property type="gene ID" value="ACUA016542"/>
</dbReference>
<proteinExistence type="predicted"/>
<dbReference type="AlphaFoldDB" id="A0A182MET3"/>
<dbReference type="Gene3D" id="3.40.50.720">
    <property type="entry name" value="NAD(P)-binding Rossmann-like Domain"/>
    <property type="match status" value="1"/>
</dbReference>
<dbReference type="PRINTS" id="PR00081">
    <property type="entry name" value="GDHRDH"/>
</dbReference>
<accession>A0A182MET3</accession>
<evidence type="ECO:0000313" key="1">
    <source>
        <dbReference type="EnsemblMetazoa" id="ACUA016542-PA"/>
    </source>
</evidence>
<organism evidence="1 2">
    <name type="scientific">Anopheles culicifacies</name>
    <dbReference type="NCBI Taxonomy" id="139723"/>
    <lineage>
        <taxon>Eukaryota</taxon>
        <taxon>Metazoa</taxon>
        <taxon>Ecdysozoa</taxon>
        <taxon>Arthropoda</taxon>
        <taxon>Hexapoda</taxon>
        <taxon>Insecta</taxon>
        <taxon>Pterygota</taxon>
        <taxon>Neoptera</taxon>
        <taxon>Endopterygota</taxon>
        <taxon>Diptera</taxon>
        <taxon>Nematocera</taxon>
        <taxon>Culicoidea</taxon>
        <taxon>Culicidae</taxon>
        <taxon>Anophelinae</taxon>
        <taxon>Anopheles</taxon>
        <taxon>culicifacies species complex</taxon>
    </lineage>
</organism>